<dbReference type="RefSeq" id="WP_377910966.1">
    <property type="nucleotide sequence ID" value="NZ_JBHSGK010000026.1"/>
</dbReference>
<evidence type="ECO:0000259" key="1">
    <source>
        <dbReference type="Pfam" id="PF05598"/>
    </source>
</evidence>
<dbReference type="NCBIfam" id="NF033551">
    <property type="entry name" value="transpos_IS1182"/>
    <property type="match status" value="1"/>
</dbReference>
<evidence type="ECO:0000313" key="3">
    <source>
        <dbReference type="EMBL" id="MFC4738362.1"/>
    </source>
</evidence>
<evidence type="ECO:0000259" key="2">
    <source>
        <dbReference type="Pfam" id="PF13751"/>
    </source>
</evidence>
<protein>
    <submittedName>
        <fullName evidence="3">IS1182 family transposase</fullName>
    </submittedName>
</protein>
<feature type="non-terminal residue" evidence="3">
    <location>
        <position position="547"/>
    </location>
</feature>
<dbReference type="Pfam" id="PF05598">
    <property type="entry name" value="DUF772"/>
    <property type="match status" value="1"/>
</dbReference>
<evidence type="ECO:0000313" key="4">
    <source>
        <dbReference type="Proteomes" id="UP001595896"/>
    </source>
</evidence>
<dbReference type="EMBL" id="JBHSGK010000026">
    <property type="protein sequence ID" value="MFC4738362.1"/>
    <property type="molecule type" value="Genomic_DNA"/>
</dbReference>
<proteinExistence type="predicted"/>
<dbReference type="InterPro" id="IPR047629">
    <property type="entry name" value="IS1182_transpos"/>
</dbReference>
<feature type="domain" description="Transposase DDE" evidence="2">
    <location>
        <begin position="404"/>
        <end position="528"/>
    </location>
</feature>
<organism evidence="3 4">
    <name type="scientific">Bacillus daqingensis</name>
    <dbReference type="NCBI Taxonomy" id="872396"/>
    <lineage>
        <taxon>Bacteria</taxon>
        <taxon>Bacillati</taxon>
        <taxon>Bacillota</taxon>
        <taxon>Bacilli</taxon>
        <taxon>Bacillales</taxon>
        <taxon>Bacillaceae</taxon>
        <taxon>Bacillus</taxon>
    </lineage>
</organism>
<dbReference type="PANTHER" id="PTHR33408:SF2">
    <property type="entry name" value="TRANSPOSASE DDE DOMAIN-CONTAINING PROTEIN"/>
    <property type="match status" value="1"/>
</dbReference>
<gene>
    <name evidence="3" type="ORF">ACFO4L_17535</name>
</gene>
<name>A0ABV9NYJ9_9BACI</name>
<dbReference type="PANTHER" id="PTHR33408">
    <property type="entry name" value="TRANSPOSASE"/>
    <property type="match status" value="1"/>
</dbReference>
<dbReference type="InterPro" id="IPR025668">
    <property type="entry name" value="Tnp_DDE_dom"/>
</dbReference>
<feature type="domain" description="Transposase InsH N-terminal" evidence="1">
    <location>
        <begin position="21"/>
        <end position="111"/>
    </location>
</feature>
<sequence>MSSQTATFQEYTMGQLVLPMDFSDLIPDDHVARVIHTFVEAVDNDLFFAPYKGGGRPAYHPKMMTKIVLYAYTQKWYSCRQIAQSLRENLPMMWLAARQEPDFRTINRFRSERMQDIITPLFTRLVELLLDEQYISMDTYFLDGTKIEANANRYTFVWRKSVEKHEARLQEKLTGLLAHIEATIEADASESGEAPDRVSPQKVREAAEAVEHEMHQAEAEWREEPDRQVRKEKRAVFQNIRTIHRTLTRDYLPRLERYESQLATFGDRNSFSKTDPAATFMRMKEDHMENGQLKPGYNVQMGTENQFVLGYSVHQRPTDTRCLIPHLELLRSWSLPFPKQLAADAGYGSEPNYTYLLEEAPLQTENPFLIPYNTLAAETKPSFTKRIDKVQNWDYDETNDWFRCPNNRRVTFRGYTSRTDPITGYRRDFKRYESEDCSDCPIKAFCTKAEGNRQVLWNPTYEEEKAKARAFLWSPEGAATYAKRKNEVESVFGQIKGNRSFRRFHLRGLEKVTLEVGLLAAAHNLLKVAGSCSAFCYFFVFFSFHSK</sequence>
<dbReference type="Proteomes" id="UP001595896">
    <property type="component" value="Unassembled WGS sequence"/>
</dbReference>
<dbReference type="Pfam" id="PF13751">
    <property type="entry name" value="DDE_Tnp_1_6"/>
    <property type="match status" value="1"/>
</dbReference>
<comment type="caution">
    <text evidence="3">The sequence shown here is derived from an EMBL/GenBank/DDBJ whole genome shotgun (WGS) entry which is preliminary data.</text>
</comment>
<accession>A0ABV9NYJ9</accession>
<dbReference type="InterPro" id="IPR008490">
    <property type="entry name" value="Transposase_InsH_N"/>
</dbReference>
<keyword evidence="4" id="KW-1185">Reference proteome</keyword>
<reference evidence="4" key="1">
    <citation type="journal article" date="2019" name="Int. J. Syst. Evol. Microbiol.">
        <title>The Global Catalogue of Microorganisms (GCM) 10K type strain sequencing project: providing services to taxonomists for standard genome sequencing and annotation.</title>
        <authorList>
            <consortium name="The Broad Institute Genomics Platform"/>
            <consortium name="The Broad Institute Genome Sequencing Center for Infectious Disease"/>
            <person name="Wu L."/>
            <person name="Ma J."/>
        </authorList>
    </citation>
    <scope>NUCLEOTIDE SEQUENCE [LARGE SCALE GENOMIC DNA]</scope>
    <source>
        <strain evidence="4">JCM 12165</strain>
    </source>
</reference>